<organism evidence="2 3">
    <name type="scientific">Paracoccus litorisediminis</name>
    <dbReference type="NCBI Taxonomy" id="2006130"/>
    <lineage>
        <taxon>Bacteria</taxon>
        <taxon>Pseudomonadati</taxon>
        <taxon>Pseudomonadota</taxon>
        <taxon>Alphaproteobacteria</taxon>
        <taxon>Rhodobacterales</taxon>
        <taxon>Paracoccaceae</taxon>
        <taxon>Paracoccus</taxon>
    </lineage>
</organism>
<evidence type="ECO:0000256" key="1">
    <source>
        <dbReference type="SAM" id="MobiDB-lite"/>
    </source>
</evidence>
<dbReference type="Proteomes" id="UP000449846">
    <property type="component" value="Unassembled WGS sequence"/>
</dbReference>
<protein>
    <submittedName>
        <fullName evidence="2">Uncharacterized protein</fullName>
    </submittedName>
</protein>
<feature type="region of interest" description="Disordered" evidence="1">
    <location>
        <begin position="237"/>
        <end position="260"/>
    </location>
</feature>
<name>A0A844HS86_9RHOB</name>
<reference evidence="2 3" key="1">
    <citation type="submission" date="2019-11" db="EMBL/GenBank/DDBJ databases">
        <authorList>
            <person name="Dong K."/>
        </authorList>
    </citation>
    <scope>NUCLEOTIDE SEQUENCE [LARGE SCALE GENOMIC DNA]</scope>
    <source>
        <strain evidence="2 3">NBRC 112902</strain>
    </source>
</reference>
<feature type="compositionally biased region" description="Acidic residues" evidence="1">
    <location>
        <begin position="238"/>
        <end position="252"/>
    </location>
</feature>
<keyword evidence="3" id="KW-1185">Reference proteome</keyword>
<comment type="caution">
    <text evidence="2">The sequence shown here is derived from an EMBL/GenBank/DDBJ whole genome shotgun (WGS) entry which is preliminary data.</text>
</comment>
<evidence type="ECO:0000313" key="2">
    <source>
        <dbReference type="EMBL" id="MTH61197.1"/>
    </source>
</evidence>
<dbReference type="OrthoDB" id="7069285at2"/>
<accession>A0A844HS86</accession>
<gene>
    <name evidence="2" type="ORF">GL300_18460</name>
</gene>
<dbReference type="EMBL" id="WMIG01000013">
    <property type="protein sequence ID" value="MTH61197.1"/>
    <property type="molecule type" value="Genomic_DNA"/>
</dbReference>
<dbReference type="RefSeq" id="WP_155041138.1">
    <property type="nucleotide sequence ID" value="NZ_WMIG01000013.1"/>
</dbReference>
<proteinExistence type="predicted"/>
<dbReference type="AlphaFoldDB" id="A0A844HS86"/>
<evidence type="ECO:0000313" key="3">
    <source>
        <dbReference type="Proteomes" id="UP000449846"/>
    </source>
</evidence>
<sequence>MSVIQSKHLKLVQQGYENYTGPIGAYEFVEGVSIEAIPLIARDRLSVAFQMVEVEEDGSETPAGPAHRLHSLRDVTAEVAVAMSRQSEDEKSAENAQAMIGGERVRVLRSRTNLEAVADKMGISGVRLAADPWNVRSKAIPVLIDMILGAQITYVEARVQELVGQGADEAEARALFALKDDVPMPVNPKDAEKAALAAAMTVPASEGAAPAVVETPVIEDVIAAAASGDLGASVWVDPVDDDDDVVDPDPVETEASVSAE</sequence>